<reference evidence="2 3" key="1">
    <citation type="submission" date="2018-11" db="EMBL/GenBank/DDBJ databases">
        <authorList>
            <consortium name="Pathogen Informatics"/>
        </authorList>
    </citation>
    <scope>NUCLEOTIDE SEQUENCE [LARGE SCALE GENOMIC DNA]</scope>
</reference>
<feature type="compositionally biased region" description="Basic and acidic residues" evidence="1">
    <location>
        <begin position="142"/>
        <end position="155"/>
    </location>
</feature>
<dbReference type="Proteomes" id="UP000050761">
    <property type="component" value="Unassembled WGS sequence"/>
</dbReference>
<evidence type="ECO:0000313" key="4">
    <source>
        <dbReference type="WBParaSite" id="HPBE_0000818101-mRNA-1"/>
    </source>
</evidence>
<feature type="region of interest" description="Disordered" evidence="1">
    <location>
        <begin position="281"/>
        <end position="326"/>
    </location>
</feature>
<sequence>MGEAVIIGAEESKVDEYSTDPELELLLSTMPGSARTMPTLPRSEMLFTTEHQLRSGLIAGDLLLLAAADGALHGSRDRGSSCITCPVRPPLKVLGSNRTTPNSTQKALTYAKTHKSRYFHVSRIPNAEAVVSHTKSPPPSHSRSDSSTRSKHVSEPPDVAQKPPSLGERQLNIALSLTPPTKPDEVPSPTALPESPLDDFFMLKEGTNSSQAPDLTRTTYSHAGREQLNSRVTPSAAEIFTEVKTMEASEPSTSALSPPVYELCCWQKNAKENFQINSPDVEMGASLSNNASASRNGSSTDDRDEVDRTGSPDFQKSSPAQTVPPPYHLSYVQREFQMLLYSCQMIQPRPFRTVYAVDDDFVHINVKFIVSVVHVLKLHPVDYVEHCKGGQLNSTLPDIN</sequence>
<dbReference type="AlphaFoldDB" id="A0A183FLM1"/>
<feature type="compositionally biased region" description="Low complexity" evidence="1">
    <location>
        <begin position="285"/>
        <end position="299"/>
    </location>
</feature>
<dbReference type="WBParaSite" id="HPBE_0000818101-mRNA-1">
    <property type="protein sequence ID" value="HPBE_0000818101-mRNA-1"/>
    <property type="gene ID" value="HPBE_0000818101"/>
</dbReference>
<keyword evidence="3" id="KW-1185">Reference proteome</keyword>
<organism evidence="3 4">
    <name type="scientific">Heligmosomoides polygyrus</name>
    <name type="common">Parasitic roundworm</name>
    <dbReference type="NCBI Taxonomy" id="6339"/>
    <lineage>
        <taxon>Eukaryota</taxon>
        <taxon>Metazoa</taxon>
        <taxon>Ecdysozoa</taxon>
        <taxon>Nematoda</taxon>
        <taxon>Chromadorea</taxon>
        <taxon>Rhabditida</taxon>
        <taxon>Rhabditina</taxon>
        <taxon>Rhabditomorpha</taxon>
        <taxon>Strongyloidea</taxon>
        <taxon>Heligmosomidae</taxon>
        <taxon>Heligmosomoides</taxon>
    </lineage>
</organism>
<evidence type="ECO:0000256" key="1">
    <source>
        <dbReference type="SAM" id="MobiDB-lite"/>
    </source>
</evidence>
<reference evidence="4" key="2">
    <citation type="submission" date="2019-09" db="UniProtKB">
        <authorList>
            <consortium name="WormBaseParasite"/>
        </authorList>
    </citation>
    <scope>IDENTIFICATION</scope>
</reference>
<accession>A0A183FLM1</accession>
<evidence type="ECO:0000313" key="3">
    <source>
        <dbReference type="Proteomes" id="UP000050761"/>
    </source>
</evidence>
<dbReference type="EMBL" id="UZAH01026080">
    <property type="protein sequence ID" value="VDO75286.1"/>
    <property type="molecule type" value="Genomic_DNA"/>
</dbReference>
<evidence type="ECO:0000313" key="2">
    <source>
        <dbReference type="EMBL" id="VDO75286.1"/>
    </source>
</evidence>
<name>A0A183FLM1_HELPZ</name>
<feature type="region of interest" description="Disordered" evidence="1">
    <location>
        <begin position="123"/>
        <end position="166"/>
    </location>
</feature>
<accession>A0A3P7XM35</accession>
<feature type="compositionally biased region" description="Polar residues" evidence="1">
    <location>
        <begin position="312"/>
        <end position="321"/>
    </location>
</feature>
<proteinExistence type="predicted"/>
<gene>
    <name evidence="2" type="ORF">HPBE_LOCUS8182</name>
</gene>
<protein>
    <submittedName>
        <fullName evidence="4">Hexosyltransferase</fullName>
    </submittedName>
</protein>